<feature type="transmembrane region" description="Helical" evidence="1">
    <location>
        <begin position="123"/>
        <end position="141"/>
    </location>
</feature>
<proteinExistence type="predicted"/>
<protein>
    <submittedName>
        <fullName evidence="2">Uncharacterized protein</fullName>
    </submittedName>
</protein>
<keyword evidence="1" id="KW-1133">Transmembrane helix</keyword>
<evidence type="ECO:0000313" key="2">
    <source>
        <dbReference type="EMBL" id="QHT93916.1"/>
    </source>
</evidence>
<keyword evidence="1" id="KW-0812">Transmembrane</keyword>
<evidence type="ECO:0000256" key="1">
    <source>
        <dbReference type="SAM" id="Phobius"/>
    </source>
</evidence>
<organism evidence="2">
    <name type="scientific">viral metagenome</name>
    <dbReference type="NCBI Taxonomy" id="1070528"/>
    <lineage>
        <taxon>unclassified sequences</taxon>
        <taxon>metagenomes</taxon>
        <taxon>organismal metagenomes</taxon>
    </lineage>
</organism>
<dbReference type="EMBL" id="MN740211">
    <property type="protein sequence ID" value="QHT93916.1"/>
    <property type="molecule type" value="Genomic_DNA"/>
</dbReference>
<reference evidence="2" key="1">
    <citation type="journal article" date="2020" name="Nature">
        <title>Giant virus diversity and host interactions through global metagenomics.</title>
        <authorList>
            <person name="Schulz F."/>
            <person name="Roux S."/>
            <person name="Paez-Espino D."/>
            <person name="Jungbluth S."/>
            <person name="Walsh D.A."/>
            <person name="Denef V.J."/>
            <person name="McMahon K.D."/>
            <person name="Konstantinidis K.T."/>
            <person name="Eloe-Fadrosh E.A."/>
            <person name="Kyrpides N.C."/>
            <person name="Woyke T."/>
        </authorList>
    </citation>
    <scope>NUCLEOTIDE SEQUENCE</scope>
    <source>
        <strain evidence="2">GVMAG-M-3300024258-14</strain>
    </source>
</reference>
<accession>A0A6C0INA5</accession>
<keyword evidence="1" id="KW-0472">Membrane</keyword>
<feature type="transmembrane region" description="Helical" evidence="1">
    <location>
        <begin position="147"/>
        <end position="171"/>
    </location>
</feature>
<name>A0A6C0INA5_9ZZZZ</name>
<dbReference type="AlphaFoldDB" id="A0A6C0INA5"/>
<sequence length="500" mass="59468">MKKGLRSLMRTKSETDIFEGDINIFDNNYKKCFQAKMGEGRYESESESQSESEITCENTGKIKKEYNDKPYKKYKYAQIEQIINKNYFDDQQKYSNSLDIMASYLKGQKIIYMESKAYVETQLNYLMIPAIMLSTTASVLASIIHSYVWGVILISSVNGVISFLLALVNFYKLDARSEAHKISSHKYDKLQTSVEFKSGTILLYPYKKDTSGNYYAKNDETNIETILIKTIDNVESKIKEIKETNKFIVPKNIRLLYPIIYNTNIFSIIKRIEDRKKKVIYNLKTVKNQINYYNYYRNTNEDVDNFDINQAYRRKENCIREILVLKSAYSIVDQMILQEIENAEILKESYFKRFVYWLCCNDYRKELKNPQDLNEFIAGIMDPFKDKQNDDLEEVNRKRERKVFKECLENKNKINDEEYKKYKEKYTRTVCWPCCFKIDKDYPEINHKCYKKWALEEYKKRETIIQKKIENKNVDDNESISVSVMVPDIENHIKSEQNSF</sequence>